<reference evidence="1" key="1">
    <citation type="submission" date="2022-02" db="EMBL/GenBank/DDBJ databases">
        <authorList>
            <person name="Henning P.M."/>
            <person name="McCubbin A.G."/>
            <person name="Shore J.S."/>
        </authorList>
    </citation>
    <scope>NUCLEOTIDE SEQUENCE</scope>
    <source>
        <strain evidence="1">F60SS</strain>
        <tissue evidence="1">Leaves</tissue>
    </source>
</reference>
<dbReference type="Proteomes" id="UP001141552">
    <property type="component" value="Unassembled WGS sequence"/>
</dbReference>
<dbReference type="EMBL" id="JAKUCV010003231">
    <property type="protein sequence ID" value="KAJ4839679.1"/>
    <property type="molecule type" value="Genomic_DNA"/>
</dbReference>
<name>A0A9Q0FZQ9_9ROSI</name>
<dbReference type="AlphaFoldDB" id="A0A9Q0FZQ9"/>
<gene>
    <name evidence="2" type="ORF">Tsubulata_042352</name>
    <name evidence="1" type="ORF">Tsubulata_043930</name>
</gene>
<reference evidence="1" key="2">
    <citation type="journal article" date="2023" name="Plants (Basel)">
        <title>Annotation of the Turnera subulata (Passifloraceae) Draft Genome Reveals the S-Locus Evolved after the Divergence of Turneroideae from Passifloroideae in a Stepwise Manner.</title>
        <authorList>
            <person name="Henning P.M."/>
            <person name="Roalson E.H."/>
            <person name="Mir W."/>
            <person name="McCubbin A.G."/>
            <person name="Shore J.S."/>
        </authorList>
    </citation>
    <scope>NUCLEOTIDE SEQUENCE</scope>
    <source>
        <strain evidence="1">F60SS</strain>
    </source>
</reference>
<evidence type="ECO:0000313" key="3">
    <source>
        <dbReference type="Proteomes" id="UP001141552"/>
    </source>
</evidence>
<comment type="caution">
    <text evidence="1">The sequence shown here is derived from an EMBL/GenBank/DDBJ whole genome shotgun (WGS) entry which is preliminary data.</text>
</comment>
<proteinExistence type="predicted"/>
<organism evidence="1 3">
    <name type="scientific">Turnera subulata</name>
    <dbReference type="NCBI Taxonomy" id="218843"/>
    <lineage>
        <taxon>Eukaryota</taxon>
        <taxon>Viridiplantae</taxon>
        <taxon>Streptophyta</taxon>
        <taxon>Embryophyta</taxon>
        <taxon>Tracheophyta</taxon>
        <taxon>Spermatophyta</taxon>
        <taxon>Magnoliopsida</taxon>
        <taxon>eudicotyledons</taxon>
        <taxon>Gunneridae</taxon>
        <taxon>Pentapetalae</taxon>
        <taxon>rosids</taxon>
        <taxon>fabids</taxon>
        <taxon>Malpighiales</taxon>
        <taxon>Passifloraceae</taxon>
        <taxon>Turnera</taxon>
    </lineage>
</organism>
<keyword evidence="3" id="KW-1185">Reference proteome</keyword>
<dbReference type="EMBL" id="JAKUCV010001850">
    <property type="protein sequence ID" value="KAJ4844840.1"/>
    <property type="molecule type" value="Genomic_DNA"/>
</dbReference>
<protein>
    <submittedName>
        <fullName evidence="1">Uncharacterized protein</fullName>
    </submittedName>
</protein>
<sequence>MEIIAYPQDCTSSFFASDTDADDVGNLVSGMVLQSKAKEMVMLADTLGQSLLFGSSLHIGAENDEERASKAENPNHRYILCSINLEFMLFIVEE</sequence>
<accession>A0A9Q0FZQ9</accession>
<evidence type="ECO:0000313" key="2">
    <source>
        <dbReference type="EMBL" id="KAJ4844840.1"/>
    </source>
</evidence>
<evidence type="ECO:0000313" key="1">
    <source>
        <dbReference type="EMBL" id="KAJ4839679.1"/>
    </source>
</evidence>